<gene>
    <name evidence="1" type="ORF">Sjap_015928</name>
</gene>
<evidence type="ECO:0000313" key="2">
    <source>
        <dbReference type="Proteomes" id="UP001417504"/>
    </source>
</evidence>
<reference evidence="1 2" key="1">
    <citation type="submission" date="2024-01" db="EMBL/GenBank/DDBJ databases">
        <title>Genome assemblies of Stephania.</title>
        <authorList>
            <person name="Yang L."/>
        </authorList>
    </citation>
    <scope>NUCLEOTIDE SEQUENCE [LARGE SCALE GENOMIC DNA]</scope>
    <source>
        <strain evidence="1">QJT</strain>
        <tissue evidence="1">Leaf</tissue>
    </source>
</reference>
<comment type="caution">
    <text evidence="1">The sequence shown here is derived from an EMBL/GenBank/DDBJ whole genome shotgun (WGS) entry which is preliminary data.</text>
</comment>
<accession>A0AAP0NUG1</accession>
<name>A0AAP0NUG1_9MAGN</name>
<organism evidence="1 2">
    <name type="scientific">Stephania japonica</name>
    <dbReference type="NCBI Taxonomy" id="461633"/>
    <lineage>
        <taxon>Eukaryota</taxon>
        <taxon>Viridiplantae</taxon>
        <taxon>Streptophyta</taxon>
        <taxon>Embryophyta</taxon>
        <taxon>Tracheophyta</taxon>
        <taxon>Spermatophyta</taxon>
        <taxon>Magnoliopsida</taxon>
        <taxon>Ranunculales</taxon>
        <taxon>Menispermaceae</taxon>
        <taxon>Menispermoideae</taxon>
        <taxon>Cissampelideae</taxon>
        <taxon>Stephania</taxon>
    </lineage>
</organism>
<evidence type="ECO:0000313" key="1">
    <source>
        <dbReference type="EMBL" id="KAK9116981.1"/>
    </source>
</evidence>
<protein>
    <submittedName>
        <fullName evidence="1">Uncharacterized protein</fullName>
    </submittedName>
</protein>
<dbReference type="EMBL" id="JBBNAE010000006">
    <property type="protein sequence ID" value="KAK9116981.1"/>
    <property type="molecule type" value="Genomic_DNA"/>
</dbReference>
<dbReference type="Proteomes" id="UP001417504">
    <property type="component" value="Unassembled WGS sequence"/>
</dbReference>
<dbReference type="AlphaFoldDB" id="A0AAP0NUG1"/>
<sequence>MKPEARSLTFLPSWISTRVNCPSSGSIKCFEVFAFSDCFRSNKDGFDATGAADQQLNTLRRIDDAHDLLCLLLAICILVVCLEDEVKFII</sequence>
<keyword evidence="2" id="KW-1185">Reference proteome</keyword>
<proteinExistence type="predicted"/>